<dbReference type="Gene3D" id="3.30.559.30">
    <property type="entry name" value="Nonribosomal peptide synthetase, condensation domain"/>
    <property type="match status" value="1"/>
</dbReference>
<name>X8AP30_MYCXE</name>
<evidence type="ECO:0000313" key="1">
    <source>
        <dbReference type="EMBL" id="EUA32891.1"/>
    </source>
</evidence>
<dbReference type="PATRIC" id="fig|1299334.3.peg.5520"/>
<comment type="caution">
    <text evidence="1">The sequence shown here is derived from an EMBL/GenBank/DDBJ whole genome shotgun (WGS) entry which is preliminary data.</text>
</comment>
<accession>X8AP30</accession>
<reference evidence="1" key="1">
    <citation type="submission" date="2014-01" db="EMBL/GenBank/DDBJ databases">
        <authorList>
            <person name="Brown-Elliot B."/>
            <person name="Wallace R."/>
            <person name="Lenaerts A."/>
            <person name="Ordway D."/>
            <person name="DeGroote M.A."/>
            <person name="Parker T."/>
            <person name="Sizemore C."/>
            <person name="Tallon L.J."/>
            <person name="Sadzewicz L.K."/>
            <person name="Sengamalay N."/>
            <person name="Fraser C.M."/>
            <person name="Hine E."/>
            <person name="Shefchek K.A."/>
            <person name="Das S.P."/>
            <person name="Tettelin H."/>
        </authorList>
    </citation>
    <scope>NUCLEOTIDE SEQUENCE [LARGE SCALE GENOMIC DNA]</scope>
    <source>
        <strain evidence="1">4042</strain>
    </source>
</reference>
<proteinExistence type="predicted"/>
<dbReference type="AlphaFoldDB" id="X8AP30"/>
<dbReference type="EMBL" id="JAOB01000050">
    <property type="protein sequence ID" value="EUA32891.1"/>
    <property type="molecule type" value="Genomic_DNA"/>
</dbReference>
<protein>
    <submittedName>
        <fullName evidence="1">HxxPF-repeated domain protein</fullName>
    </submittedName>
</protein>
<dbReference type="SUPFAM" id="SSF52777">
    <property type="entry name" value="CoA-dependent acyltransferases"/>
    <property type="match status" value="1"/>
</dbReference>
<sequence length="87" mass="9956">MDTRTARMDLAFSIEERWTEHGQPAGICGVVEFRTDVFDAASIQMLIGRLQRVVVAMTADPGGCCPRLRWSMPPSWRVWVRWVTGWC</sequence>
<gene>
    <name evidence="1" type="ORF">I553_9101</name>
</gene>
<organism evidence="1">
    <name type="scientific">Mycobacterium xenopi 4042</name>
    <dbReference type="NCBI Taxonomy" id="1299334"/>
    <lineage>
        <taxon>Bacteria</taxon>
        <taxon>Bacillati</taxon>
        <taxon>Actinomycetota</taxon>
        <taxon>Actinomycetes</taxon>
        <taxon>Mycobacteriales</taxon>
        <taxon>Mycobacteriaceae</taxon>
        <taxon>Mycobacterium</taxon>
    </lineage>
</organism>